<sequence>MGAEMTEALKGRVRGENERKEDCMRTGHQADGVHTDMKSCNNYEGCDSGTRVERAGGGTMRARSIDVRLKTTYLWLESEMSAVNHACTVAPLQPKVSYGAVRSSMFAEARAKPLICAAMIYMSPLLPRFVFDPEGMIKGDIDVAAVQGPRVVVTTLVPNTKKGRDFNRFSRTLLERTLSPRGTGSVFTKGANLKDSETAAGGVIGSDNMAKTQMLCDGCEDFAAVRRLGGGHGRVECVEVREDYARGRDSMRRDICGGMHVWEGGMSTRAVYHQTGWTDGRLMGRQ</sequence>
<name>A0AA39Q181_9AGAR</name>
<organism evidence="2 3">
    <name type="scientific">Armillaria luteobubalina</name>
    <dbReference type="NCBI Taxonomy" id="153913"/>
    <lineage>
        <taxon>Eukaryota</taxon>
        <taxon>Fungi</taxon>
        <taxon>Dikarya</taxon>
        <taxon>Basidiomycota</taxon>
        <taxon>Agaricomycotina</taxon>
        <taxon>Agaricomycetes</taxon>
        <taxon>Agaricomycetidae</taxon>
        <taxon>Agaricales</taxon>
        <taxon>Marasmiineae</taxon>
        <taxon>Physalacriaceae</taxon>
        <taxon>Armillaria</taxon>
    </lineage>
</organism>
<comment type="caution">
    <text evidence="2">The sequence shown here is derived from an EMBL/GenBank/DDBJ whole genome shotgun (WGS) entry which is preliminary data.</text>
</comment>
<reference evidence="2" key="1">
    <citation type="submission" date="2023-06" db="EMBL/GenBank/DDBJ databases">
        <authorList>
            <consortium name="Lawrence Berkeley National Laboratory"/>
            <person name="Ahrendt S."/>
            <person name="Sahu N."/>
            <person name="Indic B."/>
            <person name="Wong-Bajracharya J."/>
            <person name="Merenyi Z."/>
            <person name="Ke H.-M."/>
            <person name="Monk M."/>
            <person name="Kocsube S."/>
            <person name="Drula E."/>
            <person name="Lipzen A."/>
            <person name="Balint B."/>
            <person name="Henrissat B."/>
            <person name="Andreopoulos B."/>
            <person name="Martin F.M."/>
            <person name="Harder C.B."/>
            <person name="Rigling D."/>
            <person name="Ford K.L."/>
            <person name="Foster G.D."/>
            <person name="Pangilinan J."/>
            <person name="Papanicolaou A."/>
            <person name="Barry K."/>
            <person name="LaButti K."/>
            <person name="Viragh M."/>
            <person name="Koriabine M."/>
            <person name="Yan M."/>
            <person name="Riley R."/>
            <person name="Champramary S."/>
            <person name="Plett K.L."/>
            <person name="Tsai I.J."/>
            <person name="Slot J."/>
            <person name="Sipos G."/>
            <person name="Plett J."/>
            <person name="Nagy L.G."/>
            <person name="Grigoriev I.V."/>
        </authorList>
    </citation>
    <scope>NUCLEOTIDE SEQUENCE</scope>
    <source>
        <strain evidence="2">HWK02</strain>
    </source>
</reference>
<proteinExistence type="predicted"/>
<feature type="compositionally biased region" description="Basic and acidic residues" evidence="1">
    <location>
        <begin position="7"/>
        <end position="21"/>
    </location>
</feature>
<feature type="region of interest" description="Disordered" evidence="1">
    <location>
        <begin position="1"/>
        <end position="21"/>
    </location>
</feature>
<keyword evidence="3" id="KW-1185">Reference proteome</keyword>
<evidence type="ECO:0000256" key="1">
    <source>
        <dbReference type="SAM" id="MobiDB-lite"/>
    </source>
</evidence>
<protein>
    <submittedName>
        <fullName evidence="2">Uncharacterized protein</fullName>
    </submittedName>
</protein>
<evidence type="ECO:0000313" key="3">
    <source>
        <dbReference type="Proteomes" id="UP001175228"/>
    </source>
</evidence>
<dbReference type="EMBL" id="JAUEPU010000021">
    <property type="protein sequence ID" value="KAK0494275.1"/>
    <property type="molecule type" value="Genomic_DNA"/>
</dbReference>
<dbReference type="AlphaFoldDB" id="A0AA39Q181"/>
<evidence type="ECO:0000313" key="2">
    <source>
        <dbReference type="EMBL" id="KAK0494275.1"/>
    </source>
</evidence>
<accession>A0AA39Q181</accession>
<gene>
    <name evidence="2" type="ORF">EDD18DRAFT_1107305</name>
</gene>
<dbReference type="Proteomes" id="UP001175228">
    <property type="component" value="Unassembled WGS sequence"/>
</dbReference>